<feature type="transmembrane region" description="Helical" evidence="6">
    <location>
        <begin position="382"/>
        <end position="408"/>
    </location>
</feature>
<gene>
    <name evidence="8" type="ORF">M4486_16345</name>
</gene>
<name>A0ABY4N701_9MICO</name>
<evidence type="ECO:0000259" key="7">
    <source>
        <dbReference type="PROSITE" id="PS50850"/>
    </source>
</evidence>
<feature type="transmembrane region" description="Helical" evidence="6">
    <location>
        <begin position="450"/>
        <end position="471"/>
    </location>
</feature>
<dbReference type="Gene3D" id="1.20.1250.20">
    <property type="entry name" value="MFS general substrate transporter like domains"/>
    <property type="match status" value="2"/>
</dbReference>
<dbReference type="InterPro" id="IPR005829">
    <property type="entry name" value="Sugar_transporter_CS"/>
</dbReference>
<dbReference type="PROSITE" id="PS00216">
    <property type="entry name" value="SUGAR_TRANSPORT_1"/>
    <property type="match status" value="1"/>
</dbReference>
<feature type="compositionally biased region" description="Polar residues" evidence="5">
    <location>
        <begin position="9"/>
        <end position="19"/>
    </location>
</feature>
<proteinExistence type="predicted"/>
<evidence type="ECO:0000256" key="5">
    <source>
        <dbReference type="SAM" id="MobiDB-lite"/>
    </source>
</evidence>
<dbReference type="Proteomes" id="UP001055868">
    <property type="component" value="Chromosome"/>
</dbReference>
<feature type="transmembrane region" description="Helical" evidence="6">
    <location>
        <begin position="291"/>
        <end position="311"/>
    </location>
</feature>
<feature type="transmembrane region" description="Helical" evidence="6">
    <location>
        <begin position="234"/>
        <end position="255"/>
    </location>
</feature>
<keyword evidence="3 6" id="KW-1133">Transmembrane helix</keyword>
<evidence type="ECO:0000313" key="8">
    <source>
        <dbReference type="EMBL" id="UQN29180.1"/>
    </source>
</evidence>
<reference evidence="8" key="1">
    <citation type="submission" date="2022-05" db="EMBL/GenBank/DDBJ databases">
        <title>Genomic analysis of Brachybacterium sp. CBA3104.</title>
        <authorList>
            <person name="Roh S.W."/>
            <person name="Kim Y.B."/>
            <person name="Kim Y."/>
        </authorList>
    </citation>
    <scope>NUCLEOTIDE SEQUENCE</scope>
    <source>
        <strain evidence="8">CBA3104</strain>
    </source>
</reference>
<comment type="subcellular location">
    <subcellularLocation>
        <location evidence="1">Cell membrane</location>
        <topology evidence="1">Multi-pass membrane protein</topology>
    </subcellularLocation>
</comment>
<keyword evidence="2 6" id="KW-0812">Transmembrane</keyword>
<keyword evidence="4 6" id="KW-0472">Membrane</keyword>
<feature type="transmembrane region" description="Helical" evidence="6">
    <location>
        <begin position="150"/>
        <end position="170"/>
    </location>
</feature>
<feature type="transmembrane region" description="Helical" evidence="6">
    <location>
        <begin position="420"/>
        <end position="444"/>
    </location>
</feature>
<dbReference type="PANTHER" id="PTHR23528:SF1">
    <property type="entry name" value="MAJOR FACILITATOR SUPERFAMILY (MFS) PROFILE DOMAIN-CONTAINING PROTEIN"/>
    <property type="match status" value="1"/>
</dbReference>
<feature type="transmembrane region" description="Helical" evidence="6">
    <location>
        <begin position="74"/>
        <end position="92"/>
    </location>
</feature>
<evidence type="ECO:0000256" key="4">
    <source>
        <dbReference type="ARBA" id="ARBA00023136"/>
    </source>
</evidence>
<dbReference type="PROSITE" id="PS50850">
    <property type="entry name" value="MFS"/>
    <property type="match status" value="1"/>
</dbReference>
<dbReference type="InterPro" id="IPR036259">
    <property type="entry name" value="MFS_trans_sf"/>
</dbReference>
<evidence type="ECO:0000256" key="2">
    <source>
        <dbReference type="ARBA" id="ARBA00022692"/>
    </source>
</evidence>
<dbReference type="InterPro" id="IPR020846">
    <property type="entry name" value="MFS_dom"/>
</dbReference>
<feature type="transmembrane region" description="Helical" evidence="6">
    <location>
        <begin position="209"/>
        <end position="228"/>
    </location>
</feature>
<dbReference type="Pfam" id="PF13347">
    <property type="entry name" value="MFS_2"/>
    <property type="match status" value="1"/>
</dbReference>
<feature type="transmembrane region" description="Helical" evidence="6">
    <location>
        <begin position="176"/>
        <end position="197"/>
    </location>
</feature>
<feature type="transmembrane region" description="Helical" evidence="6">
    <location>
        <begin position="323"/>
        <end position="345"/>
    </location>
</feature>
<dbReference type="PANTHER" id="PTHR23528">
    <property type="match status" value="1"/>
</dbReference>
<feature type="domain" description="Major facilitator superfamily (MFS) profile" evidence="7">
    <location>
        <begin position="72"/>
        <end position="475"/>
    </location>
</feature>
<feature type="transmembrane region" description="Helical" evidence="6">
    <location>
        <begin position="112"/>
        <end position="129"/>
    </location>
</feature>
<dbReference type="EMBL" id="CP097218">
    <property type="protein sequence ID" value="UQN29180.1"/>
    <property type="molecule type" value="Genomic_DNA"/>
</dbReference>
<feature type="transmembrane region" description="Helical" evidence="6">
    <location>
        <begin position="357"/>
        <end position="376"/>
    </location>
</feature>
<dbReference type="RefSeq" id="WP_249478341.1">
    <property type="nucleotide sequence ID" value="NZ_CP097218.1"/>
</dbReference>
<evidence type="ECO:0000256" key="3">
    <source>
        <dbReference type="ARBA" id="ARBA00022989"/>
    </source>
</evidence>
<organism evidence="8 9">
    <name type="scientific">Brachybacterium kimchii</name>
    <dbReference type="NCBI Taxonomy" id="2942909"/>
    <lineage>
        <taxon>Bacteria</taxon>
        <taxon>Bacillati</taxon>
        <taxon>Actinomycetota</taxon>
        <taxon>Actinomycetes</taxon>
        <taxon>Micrococcales</taxon>
        <taxon>Dermabacteraceae</taxon>
        <taxon>Brachybacterium</taxon>
    </lineage>
</organism>
<evidence type="ECO:0000256" key="1">
    <source>
        <dbReference type="ARBA" id="ARBA00004651"/>
    </source>
</evidence>
<feature type="region of interest" description="Disordered" evidence="5">
    <location>
        <begin position="1"/>
        <end position="67"/>
    </location>
</feature>
<dbReference type="SUPFAM" id="SSF103473">
    <property type="entry name" value="MFS general substrate transporter"/>
    <property type="match status" value="1"/>
</dbReference>
<evidence type="ECO:0000313" key="9">
    <source>
        <dbReference type="Proteomes" id="UP001055868"/>
    </source>
</evidence>
<keyword evidence="9" id="KW-1185">Reference proteome</keyword>
<protein>
    <submittedName>
        <fullName evidence="8">MFS transporter</fullName>
    </submittedName>
</protein>
<evidence type="ECO:0000256" key="6">
    <source>
        <dbReference type="SAM" id="Phobius"/>
    </source>
</evidence>
<accession>A0ABY4N701</accession>
<sequence length="475" mass="49306">MPEAPLPTQAPSTPASRTTDGADPAHRTRPPGSNPAGTVAGPLGGVTASVGGELAGQQPATGTGSASEPPRVGIAYFVGMFLAQFGICAALITPVMVTMQLKAQEISPENPAAVIGAVLPVGAIGALVANPLAGALSDRTRTRWGRRRPWLVGGIVGLTLALVGVALSTSVLALTVFWLIAQVVANATLAALVASFADNVPSVQRGRGSSIINIGQNVAILAGTYLSVGLVDHLAILFIAPGVLGIVLVAIYAAVSRDELPAERPAPLLIRTLIASFWTNPIKHRDFGLAWWSRFFIILGSFMFTTFRLLYMQQHLGLDAAHATRSVALGVLLYTIALLVATSFVGAASDRLGRRKIFVIGSALLFAVGILVLAFAGDVAHFYLAEIILGFAYGMYMAVDVALVVDVLPDPEKPGKDLGVINIANALPQSFASPFALVFLGLGVSGTDNYTAMLIAAAVVTVLGALAIVPIRKVR</sequence>